<feature type="transmembrane region" description="Helical" evidence="8">
    <location>
        <begin position="357"/>
        <end position="375"/>
    </location>
</feature>
<dbReference type="PANTHER" id="PTHR48022">
    <property type="entry name" value="PLASTIDIC GLUCOSE TRANSPORTER 4"/>
    <property type="match status" value="1"/>
</dbReference>
<dbReference type="RefSeq" id="XP_006686053.1">
    <property type="nucleotide sequence ID" value="XM_006685990.1"/>
</dbReference>
<dbReference type="PANTHER" id="PTHR48022:SF64">
    <property type="entry name" value="MAJOR FACILITATOR SUPERFAMILY (MFS) PROFILE DOMAIN-CONTAINING PROTEIN"/>
    <property type="match status" value="1"/>
</dbReference>
<evidence type="ECO:0000256" key="6">
    <source>
        <dbReference type="ARBA" id="ARBA00023136"/>
    </source>
</evidence>
<feature type="transmembrane region" description="Helical" evidence="8">
    <location>
        <begin position="332"/>
        <end position="350"/>
    </location>
</feature>
<feature type="transmembrane region" description="Helical" evidence="8">
    <location>
        <begin position="169"/>
        <end position="190"/>
    </location>
</feature>
<dbReference type="PROSITE" id="PS50850">
    <property type="entry name" value="MFS"/>
    <property type="match status" value="1"/>
</dbReference>
<feature type="transmembrane region" description="Helical" evidence="8">
    <location>
        <begin position="138"/>
        <end position="157"/>
    </location>
</feature>
<dbReference type="SUPFAM" id="SSF103473">
    <property type="entry name" value="MFS general substrate transporter"/>
    <property type="match status" value="1"/>
</dbReference>
<dbReference type="InterPro" id="IPR003663">
    <property type="entry name" value="Sugar/inositol_transpt"/>
</dbReference>
<evidence type="ECO:0000256" key="5">
    <source>
        <dbReference type="ARBA" id="ARBA00022989"/>
    </source>
</evidence>
<feature type="transmembrane region" description="Helical" evidence="8">
    <location>
        <begin position="41"/>
        <end position="61"/>
    </location>
</feature>
<evidence type="ECO:0000256" key="3">
    <source>
        <dbReference type="ARBA" id="ARBA00022448"/>
    </source>
</evidence>
<protein>
    <submittedName>
        <fullName evidence="10">General substrate transporter</fullName>
    </submittedName>
</protein>
<dbReference type="Gene3D" id="1.20.1250.20">
    <property type="entry name" value="MFS general substrate transporter like domains"/>
    <property type="match status" value="1"/>
</dbReference>
<feature type="transmembrane region" description="Helical" evidence="8">
    <location>
        <begin position="387"/>
        <end position="406"/>
    </location>
</feature>
<dbReference type="eggNOG" id="KOG0254">
    <property type="taxonomic scope" value="Eukaryota"/>
</dbReference>
<reference evidence="10 11" key="1">
    <citation type="journal article" date="2011" name="Proc. Natl. Acad. Sci. U.S.A.">
        <title>Comparative genomics of xylose-fermenting fungi for enhanced biofuel production.</title>
        <authorList>
            <person name="Wohlbach D.J."/>
            <person name="Kuo A."/>
            <person name="Sato T.K."/>
            <person name="Potts K.M."/>
            <person name="Salamov A.A."/>
            <person name="LaButti K.M."/>
            <person name="Sun H."/>
            <person name="Clum A."/>
            <person name="Pangilinan J.L."/>
            <person name="Lindquist E.A."/>
            <person name="Lucas S."/>
            <person name="Lapidus A."/>
            <person name="Jin M."/>
            <person name="Gunawan C."/>
            <person name="Balan V."/>
            <person name="Dale B.E."/>
            <person name="Jeffries T.W."/>
            <person name="Zinkel R."/>
            <person name="Barry K.W."/>
            <person name="Grigoriev I.V."/>
            <person name="Gasch A.P."/>
        </authorList>
    </citation>
    <scope>NUCLEOTIDE SEQUENCE [LARGE SCALE GENOMIC DNA]</scope>
    <source>
        <strain evidence="11">ATCC 10573 / BCRC 21748 / CBS 615 / JCM 9827 / NBRC 10315 / NRRL Y-1498 / VKM Y-70</strain>
    </source>
</reference>
<keyword evidence="5 8" id="KW-1133">Transmembrane helix</keyword>
<dbReference type="Proteomes" id="UP000000707">
    <property type="component" value="Unassembled WGS sequence"/>
</dbReference>
<dbReference type="KEGG" id="cten:18245734"/>
<comment type="similarity">
    <text evidence="2 7">Belongs to the major facilitator superfamily. Sugar transporter (TC 2.A.1.1) family.</text>
</comment>
<evidence type="ECO:0000256" key="1">
    <source>
        <dbReference type="ARBA" id="ARBA00004141"/>
    </source>
</evidence>
<organism evidence="11">
    <name type="scientific">Candida tenuis (strain ATCC 10573 / BCRC 21748 / CBS 615 / JCM 9827 / NBRC 10315 / NRRL Y-1498 / VKM Y-70)</name>
    <name type="common">Yeast</name>
    <name type="synonym">Yamadazyma tenuis</name>
    <dbReference type="NCBI Taxonomy" id="590646"/>
    <lineage>
        <taxon>Eukaryota</taxon>
        <taxon>Fungi</taxon>
        <taxon>Dikarya</taxon>
        <taxon>Ascomycota</taxon>
        <taxon>Saccharomycotina</taxon>
        <taxon>Pichiomycetes</taxon>
        <taxon>Debaryomycetaceae</taxon>
        <taxon>Yamadazyma</taxon>
    </lineage>
</organism>
<keyword evidence="11" id="KW-1185">Reference proteome</keyword>
<dbReference type="InterPro" id="IPR036259">
    <property type="entry name" value="MFS_trans_sf"/>
</dbReference>
<dbReference type="GO" id="GO:0016020">
    <property type="term" value="C:membrane"/>
    <property type="evidence" value="ECO:0007669"/>
    <property type="project" value="UniProtKB-SubCell"/>
</dbReference>
<feature type="transmembrane region" description="Helical" evidence="8">
    <location>
        <begin position="290"/>
        <end position="312"/>
    </location>
</feature>
<feature type="transmembrane region" description="Helical" evidence="8">
    <location>
        <begin position="110"/>
        <end position="132"/>
    </location>
</feature>
<dbReference type="Pfam" id="PF00083">
    <property type="entry name" value="Sugar_tr"/>
    <property type="match status" value="1"/>
</dbReference>
<dbReference type="OrthoDB" id="6133115at2759"/>
<evidence type="ECO:0000259" key="9">
    <source>
        <dbReference type="PROSITE" id="PS50850"/>
    </source>
</evidence>
<name>G3B3U8_CANTC</name>
<feature type="transmembrane region" description="Helical" evidence="8">
    <location>
        <begin position="202"/>
        <end position="223"/>
    </location>
</feature>
<accession>G3B3U8</accession>
<proteinExistence type="inferred from homology"/>
<dbReference type="InterPro" id="IPR050360">
    <property type="entry name" value="MFS_Sugar_Transporters"/>
</dbReference>
<sequence>MFKINKEARKSTSGHIDEILTLPNNTAPIWYKDPGLRKLQVWIFVVFFSQICTGFDASNTSNLQAFASWKTMLGNPDSSQLGIITSIYFMGCLAGSIPCGMFADRFGRKLGLLLGQVLTVIGAAIQASSYTYAQYLCARFIMGVGIASITNSGPAMLFELAHPRMKGTLVSLFNPFWYVGSIVCAATAFGTTHMSVTNSMGWRIPSFIQGVFPLVCIPFTIFMPESPSYLIVRGKKEQALATLAKYHSNGDLNDPLVLKEVDDIEVAILNSKDTQSYKQILSHKPHRKRFMVITIMTLMALWSGQSIITFYFTSILELVGINNPSKQTGINTGLNVMNLVSSVLGAYVSARVGRRPMWMLSIIGMIVVNIPFTALTAEYAKTNSVNVAYGVIVMLFLYDFSYNIACNPLLYSYTTELLPFSIRAKGLAWKNLVGQVALIINMYVNPIALAKITWKYYIFYMCLNLVWLTLVYFLFPETLGLTLEELSRLFEEDRLGSIGDIESDGVDQIHVTELGKK</sequence>
<dbReference type="HOGENOM" id="CLU_001265_30_13_1"/>
<evidence type="ECO:0000313" key="11">
    <source>
        <dbReference type="Proteomes" id="UP000000707"/>
    </source>
</evidence>
<feature type="transmembrane region" description="Helical" evidence="8">
    <location>
        <begin position="81"/>
        <end position="103"/>
    </location>
</feature>
<feature type="transmembrane region" description="Helical" evidence="8">
    <location>
        <begin position="456"/>
        <end position="475"/>
    </location>
</feature>
<keyword evidence="4 8" id="KW-0812">Transmembrane</keyword>
<evidence type="ECO:0000256" key="7">
    <source>
        <dbReference type="RuleBase" id="RU003346"/>
    </source>
</evidence>
<gene>
    <name evidence="10" type="ORF">CANTEDRAFT_104608</name>
</gene>
<dbReference type="InterPro" id="IPR005828">
    <property type="entry name" value="MFS_sugar_transport-like"/>
</dbReference>
<dbReference type="AlphaFoldDB" id="G3B3U8"/>
<evidence type="ECO:0000256" key="2">
    <source>
        <dbReference type="ARBA" id="ARBA00010992"/>
    </source>
</evidence>
<dbReference type="InterPro" id="IPR020846">
    <property type="entry name" value="MFS_dom"/>
</dbReference>
<dbReference type="GO" id="GO:0005351">
    <property type="term" value="F:carbohydrate:proton symporter activity"/>
    <property type="evidence" value="ECO:0007669"/>
    <property type="project" value="TreeGrafter"/>
</dbReference>
<dbReference type="GeneID" id="18245734"/>
<evidence type="ECO:0000256" key="8">
    <source>
        <dbReference type="SAM" id="Phobius"/>
    </source>
</evidence>
<comment type="subcellular location">
    <subcellularLocation>
        <location evidence="1">Membrane</location>
        <topology evidence="1">Multi-pass membrane protein</topology>
    </subcellularLocation>
</comment>
<keyword evidence="3 7" id="KW-0813">Transport</keyword>
<keyword evidence="6 8" id="KW-0472">Membrane</keyword>
<dbReference type="FunFam" id="1.20.1250.20:FF:000134">
    <property type="entry name" value="MFS sugar transporter protein"/>
    <property type="match status" value="1"/>
</dbReference>
<evidence type="ECO:0000256" key="4">
    <source>
        <dbReference type="ARBA" id="ARBA00022692"/>
    </source>
</evidence>
<dbReference type="EMBL" id="GL996521">
    <property type="protein sequence ID" value="EGV63739.1"/>
    <property type="molecule type" value="Genomic_DNA"/>
</dbReference>
<feature type="domain" description="Major facilitator superfamily (MFS) profile" evidence="9">
    <location>
        <begin position="42"/>
        <end position="479"/>
    </location>
</feature>
<evidence type="ECO:0000313" key="10">
    <source>
        <dbReference type="EMBL" id="EGV63739.1"/>
    </source>
</evidence>
<dbReference type="NCBIfam" id="TIGR00879">
    <property type="entry name" value="SP"/>
    <property type="match status" value="1"/>
</dbReference>